<dbReference type="Proteomes" id="UP001519460">
    <property type="component" value="Unassembled WGS sequence"/>
</dbReference>
<comment type="caution">
    <text evidence="2">The sequence shown here is derived from an EMBL/GenBank/DDBJ whole genome shotgun (WGS) entry which is preliminary data.</text>
</comment>
<feature type="region of interest" description="Disordered" evidence="1">
    <location>
        <begin position="931"/>
        <end position="966"/>
    </location>
</feature>
<organism evidence="2 3">
    <name type="scientific">Batillaria attramentaria</name>
    <dbReference type="NCBI Taxonomy" id="370345"/>
    <lineage>
        <taxon>Eukaryota</taxon>
        <taxon>Metazoa</taxon>
        <taxon>Spiralia</taxon>
        <taxon>Lophotrochozoa</taxon>
        <taxon>Mollusca</taxon>
        <taxon>Gastropoda</taxon>
        <taxon>Caenogastropoda</taxon>
        <taxon>Sorbeoconcha</taxon>
        <taxon>Cerithioidea</taxon>
        <taxon>Batillariidae</taxon>
        <taxon>Batillaria</taxon>
    </lineage>
</organism>
<feature type="region of interest" description="Disordered" evidence="1">
    <location>
        <begin position="413"/>
        <end position="432"/>
    </location>
</feature>
<feature type="compositionally biased region" description="Polar residues" evidence="1">
    <location>
        <begin position="338"/>
        <end position="351"/>
    </location>
</feature>
<feature type="compositionally biased region" description="Low complexity" evidence="1">
    <location>
        <begin position="941"/>
        <end position="957"/>
    </location>
</feature>
<evidence type="ECO:0000313" key="3">
    <source>
        <dbReference type="Proteomes" id="UP001519460"/>
    </source>
</evidence>
<evidence type="ECO:0000256" key="1">
    <source>
        <dbReference type="SAM" id="MobiDB-lite"/>
    </source>
</evidence>
<feature type="compositionally biased region" description="Low complexity" evidence="1">
    <location>
        <begin position="503"/>
        <end position="514"/>
    </location>
</feature>
<gene>
    <name evidence="2" type="ORF">BaRGS_00007518</name>
</gene>
<feature type="region of interest" description="Disordered" evidence="1">
    <location>
        <begin position="627"/>
        <end position="688"/>
    </location>
</feature>
<feature type="compositionally biased region" description="Polar residues" evidence="1">
    <location>
        <begin position="464"/>
        <end position="480"/>
    </location>
</feature>
<feature type="compositionally biased region" description="Low complexity" evidence="1">
    <location>
        <begin position="448"/>
        <end position="463"/>
    </location>
</feature>
<feature type="region of interest" description="Disordered" evidence="1">
    <location>
        <begin position="33"/>
        <end position="61"/>
    </location>
</feature>
<feature type="region of interest" description="Disordered" evidence="1">
    <location>
        <begin position="74"/>
        <end position="185"/>
    </location>
</feature>
<dbReference type="AlphaFoldDB" id="A0ABD0LQV5"/>
<accession>A0ABD0LQV5</accession>
<feature type="compositionally biased region" description="Polar residues" evidence="1">
    <location>
        <begin position="526"/>
        <end position="545"/>
    </location>
</feature>
<protein>
    <submittedName>
        <fullName evidence="2">Uncharacterized protein</fullName>
    </submittedName>
</protein>
<feature type="compositionally biased region" description="Basic and acidic residues" evidence="1">
    <location>
        <begin position="99"/>
        <end position="109"/>
    </location>
</feature>
<feature type="compositionally biased region" description="Basic residues" evidence="1">
    <location>
        <begin position="110"/>
        <end position="121"/>
    </location>
</feature>
<keyword evidence="3" id="KW-1185">Reference proteome</keyword>
<reference evidence="2 3" key="1">
    <citation type="journal article" date="2023" name="Sci. Data">
        <title>Genome assembly of the Korean intertidal mud-creeper Batillaria attramentaria.</title>
        <authorList>
            <person name="Patra A.K."/>
            <person name="Ho P.T."/>
            <person name="Jun S."/>
            <person name="Lee S.J."/>
            <person name="Kim Y."/>
            <person name="Won Y.J."/>
        </authorList>
    </citation>
    <scope>NUCLEOTIDE SEQUENCE [LARGE SCALE GENOMIC DNA]</scope>
    <source>
        <strain evidence="2">Wonlab-2016</strain>
    </source>
</reference>
<feature type="compositionally biased region" description="Basic and acidic residues" evidence="1">
    <location>
        <begin position="563"/>
        <end position="593"/>
    </location>
</feature>
<evidence type="ECO:0000313" key="2">
    <source>
        <dbReference type="EMBL" id="KAK7501393.1"/>
    </source>
</evidence>
<feature type="region of interest" description="Disordered" evidence="1">
    <location>
        <begin position="315"/>
        <end position="360"/>
    </location>
</feature>
<sequence length="966" mass="106370">AAAWTRARTMSSAMFNLKVLSSLQQASPLGMLGAGSLHGPSPLSGSSSSVTPPGNPRSVLHPDNQRALARQGFYGDNLPEGVDPDIVHGAQRGNDEDDVPTRRSAEDRRKMYHKTRSKRQRSLVESNGDESGPAETISRDSVMKSVDFSTTTESTDSGELLSSAPTTPGDVFTDRATSPLPGAPANIEDLYFPGRDEIHSKFSDSRKKLTEKLMADLDNDDNYFVSPPGSRQPTVEKAATLTEAQEQNLEEEVDEMELPAARAASVKSDLSTKSVTIVVSGNSGARKASPINLPGVGGMNFLSIVNAAVDRLSDSGSEHTLVEHQSSTSGSESPRPSQTGSNGEQKQNQGGDESHCDGFADVEEGPVLYHGRRRGQGSPRDENDNFTEARQAQGEKLRHHRVKSQFLDDELPRMSSIQSDSSGFGDAEVSGDNAPQEMAFLKVNSLGSSCESSTTQGSTSTVTHVNNIPGQQRDSSTHSSPFYLHAEFDDNQQVQSRVTHKQGSGPSPTDPGSGRRFVSWCYIPVSNRSTQPNSTSPRKQSTRAATSPKDFVLGKTRISLVLQEKDPQQMDSSGRRDVRREGAELDSNERPLSEELALAGLRGELQSSTPRYPAGQVPVTSVPRLMLQRPTMDTGSPDGTRSSGDELDDERSSPYSPWGRDMASGGAGARHRFTPSAGDEGDFGSGASVEESSVYSCASTTDSITSGSSSEILDCHKLIKLINQPTMFKGRKTRVVHYRPKRHLREWPSLVKKKKLQEETRLAQYAVQKFKTELSIMETAVMVKYQMAFEDLSQEEREDVEELQHLWSEVRRQVMETEHLLTSRMKAIASGNDCFNSLASISVLQRVNIHLLTLLRDFEFSWGELPRSPAVRGHYSSSFSHLPMSPAYPDRTFEQLRRSLMSDVRQELGTSLQSLQDDLQRRDEEIQRLQQQLMEQRTRGSRPSSSRSRSYQSPRQRNVNRKETDV</sequence>
<name>A0ABD0LQV5_9CAEN</name>
<feature type="compositionally biased region" description="Low complexity" evidence="1">
    <location>
        <begin position="34"/>
        <end position="52"/>
    </location>
</feature>
<dbReference type="EMBL" id="JACVVK020000032">
    <property type="protein sequence ID" value="KAK7501393.1"/>
    <property type="molecule type" value="Genomic_DNA"/>
</dbReference>
<feature type="region of interest" description="Disordered" evidence="1">
    <location>
        <begin position="448"/>
        <end position="593"/>
    </location>
</feature>
<feature type="compositionally biased region" description="Polar residues" evidence="1">
    <location>
        <begin position="147"/>
        <end position="157"/>
    </location>
</feature>
<feature type="compositionally biased region" description="Low complexity" evidence="1">
    <location>
        <begin position="326"/>
        <end position="337"/>
    </location>
</feature>
<proteinExistence type="predicted"/>
<feature type="non-terminal residue" evidence="2">
    <location>
        <position position="1"/>
    </location>
</feature>
<feature type="compositionally biased region" description="Polar residues" evidence="1">
    <location>
        <begin position="631"/>
        <end position="642"/>
    </location>
</feature>